<dbReference type="Proteomes" id="UP000032633">
    <property type="component" value="Chromosome"/>
</dbReference>
<keyword evidence="6" id="KW-1185">Reference proteome</keyword>
<dbReference type="PATRIC" id="fig|1126833.4.peg.1269"/>
<dbReference type="SMART" id="SM00347">
    <property type="entry name" value="HTH_MARR"/>
    <property type="match status" value="1"/>
</dbReference>
<reference evidence="6" key="2">
    <citation type="submission" date="2015-03" db="EMBL/GenBank/DDBJ databases">
        <title>Genome sequence of Paenibacillus beijingensis strain DSM 24997T.</title>
        <authorList>
            <person name="Kwak Y."/>
            <person name="Shin J.-H."/>
        </authorList>
    </citation>
    <scope>NUCLEOTIDE SEQUENCE [LARGE SCALE GENOMIC DNA]</scope>
    <source>
        <strain evidence="6">DSM 24997</strain>
    </source>
</reference>
<name>A0A0D5NGW1_9BACL</name>
<evidence type="ECO:0000256" key="2">
    <source>
        <dbReference type="ARBA" id="ARBA00023125"/>
    </source>
</evidence>
<dbReference type="HOGENOM" id="CLU_083287_18_5_9"/>
<feature type="domain" description="HTH marR-type" evidence="4">
    <location>
        <begin position="8"/>
        <end position="141"/>
    </location>
</feature>
<evidence type="ECO:0000256" key="3">
    <source>
        <dbReference type="ARBA" id="ARBA00023163"/>
    </source>
</evidence>
<evidence type="ECO:0000313" key="6">
    <source>
        <dbReference type="Proteomes" id="UP000032633"/>
    </source>
</evidence>
<keyword evidence="3" id="KW-0804">Transcription</keyword>
<dbReference type="InterPro" id="IPR036390">
    <property type="entry name" value="WH_DNA-bd_sf"/>
</dbReference>
<dbReference type="OrthoDB" id="2600321at2"/>
<organism evidence="5 6">
    <name type="scientific">Paenibacillus beijingensis</name>
    <dbReference type="NCBI Taxonomy" id="1126833"/>
    <lineage>
        <taxon>Bacteria</taxon>
        <taxon>Bacillati</taxon>
        <taxon>Bacillota</taxon>
        <taxon>Bacilli</taxon>
        <taxon>Bacillales</taxon>
        <taxon>Paenibacillaceae</taxon>
        <taxon>Paenibacillus</taxon>
    </lineage>
</organism>
<evidence type="ECO:0000259" key="4">
    <source>
        <dbReference type="PROSITE" id="PS50995"/>
    </source>
</evidence>
<dbReference type="EMBL" id="CP011058">
    <property type="protein sequence ID" value="AJY74187.1"/>
    <property type="molecule type" value="Genomic_DNA"/>
</dbReference>
<dbReference type="KEGG" id="pbj:VN24_05850"/>
<dbReference type="SUPFAM" id="SSF46785">
    <property type="entry name" value="Winged helix' DNA-binding domain"/>
    <property type="match status" value="1"/>
</dbReference>
<dbReference type="GO" id="GO:0003677">
    <property type="term" value="F:DNA binding"/>
    <property type="evidence" value="ECO:0007669"/>
    <property type="project" value="UniProtKB-KW"/>
</dbReference>
<protein>
    <recommendedName>
        <fullName evidence="4">HTH marR-type domain-containing protein</fullName>
    </recommendedName>
</protein>
<dbReference type="InterPro" id="IPR036388">
    <property type="entry name" value="WH-like_DNA-bd_sf"/>
</dbReference>
<keyword evidence="2" id="KW-0238">DNA-binding</keyword>
<proteinExistence type="predicted"/>
<evidence type="ECO:0000313" key="5">
    <source>
        <dbReference type="EMBL" id="AJY74187.1"/>
    </source>
</evidence>
<dbReference type="PANTHER" id="PTHR42756:SF1">
    <property type="entry name" value="TRANSCRIPTIONAL REPRESSOR OF EMRAB OPERON"/>
    <property type="match status" value="1"/>
</dbReference>
<gene>
    <name evidence="5" type="ORF">VN24_05850</name>
</gene>
<sequence length="163" mass="18778">MEKNKHSKAEAFRYLILATQRQGNRILNDLLKEMGLTSSQAEVIRILDEWDSLSLKELGKLLICETGSPSRLIERMNQDGLIDKVADPKDSRYVILQLSAKGGEMARTIESIETQMYEQMLRIYSEDELDHICGQLMRFLKDQPIVETLMKRGYQPEAVTRQS</sequence>
<dbReference type="AlphaFoldDB" id="A0A0D5NGW1"/>
<keyword evidence="1" id="KW-0805">Transcription regulation</keyword>
<dbReference type="InterPro" id="IPR000835">
    <property type="entry name" value="HTH_MarR-typ"/>
</dbReference>
<dbReference type="PROSITE" id="PS50995">
    <property type="entry name" value="HTH_MARR_2"/>
    <property type="match status" value="1"/>
</dbReference>
<dbReference type="PANTHER" id="PTHR42756">
    <property type="entry name" value="TRANSCRIPTIONAL REGULATOR, MARR"/>
    <property type="match status" value="1"/>
</dbReference>
<dbReference type="Gene3D" id="1.10.10.10">
    <property type="entry name" value="Winged helix-like DNA-binding domain superfamily/Winged helix DNA-binding domain"/>
    <property type="match status" value="1"/>
</dbReference>
<reference evidence="5 6" key="1">
    <citation type="journal article" date="2015" name="J. Biotechnol.">
        <title>Complete genome sequence of Paenibacillus beijingensis 7188(T) (=DSM 24997(T)), a novel rhizobacterium from jujube garden soil.</title>
        <authorList>
            <person name="Kwak Y."/>
            <person name="Shin J.H."/>
        </authorList>
    </citation>
    <scope>NUCLEOTIDE SEQUENCE [LARGE SCALE GENOMIC DNA]</scope>
    <source>
        <strain evidence="5 6">DSM 24997</strain>
    </source>
</reference>
<accession>A0A0D5NGW1</accession>
<dbReference type="RefSeq" id="WP_045669623.1">
    <property type="nucleotide sequence ID" value="NZ_CP011058.1"/>
</dbReference>
<dbReference type="Pfam" id="PF01047">
    <property type="entry name" value="MarR"/>
    <property type="match status" value="1"/>
</dbReference>
<evidence type="ECO:0000256" key="1">
    <source>
        <dbReference type="ARBA" id="ARBA00023015"/>
    </source>
</evidence>
<dbReference type="STRING" id="1126833.VN24_05850"/>
<dbReference type="GO" id="GO:0003700">
    <property type="term" value="F:DNA-binding transcription factor activity"/>
    <property type="evidence" value="ECO:0007669"/>
    <property type="project" value="InterPro"/>
</dbReference>